<dbReference type="EMBL" id="VDEP01000102">
    <property type="protein sequence ID" value="KAA1132068.1"/>
    <property type="molecule type" value="Genomic_DNA"/>
</dbReference>
<evidence type="ECO:0000256" key="1">
    <source>
        <dbReference type="SAM" id="SignalP"/>
    </source>
</evidence>
<keyword evidence="4" id="KW-1185">Reference proteome</keyword>
<accession>A0A5B0P4B3</accession>
<feature type="chain" id="PRO_5036366342" description="Secreted protein" evidence="1">
    <location>
        <begin position="24"/>
        <end position="139"/>
    </location>
</feature>
<sequence length="139" mass="15448">MNYERFTHTVFQALVIQMLFVSAIVSSSKVGIGETSISPQLAEPQRFQAQLHSLIGKQCRACQPGKILRYSIQPGQYCFHIMKCKHGHEVRQCMGKKPVAQPHCNNCFVNRPIVGHCTMAKEDGTHPTVLECPPGCPNA</sequence>
<comment type="caution">
    <text evidence="2">The sequence shown here is derived from an EMBL/GenBank/DDBJ whole genome shotgun (WGS) entry which is preliminary data.</text>
</comment>
<evidence type="ECO:0008006" key="6">
    <source>
        <dbReference type="Google" id="ProtNLM"/>
    </source>
</evidence>
<name>A0A5B0P4B3_PUCGR</name>
<gene>
    <name evidence="2" type="ORF">PGT21_014181</name>
    <name evidence="3" type="ORF">PGTUg99_036712</name>
</gene>
<evidence type="ECO:0000313" key="2">
    <source>
        <dbReference type="EMBL" id="KAA1096365.1"/>
    </source>
</evidence>
<keyword evidence="1" id="KW-0732">Signal</keyword>
<dbReference type="AlphaFoldDB" id="A0A5B0P4B3"/>
<evidence type="ECO:0000313" key="3">
    <source>
        <dbReference type="EMBL" id="KAA1132068.1"/>
    </source>
</evidence>
<dbReference type="Proteomes" id="UP000324748">
    <property type="component" value="Unassembled WGS sequence"/>
</dbReference>
<protein>
    <recommendedName>
        <fullName evidence="6">Secreted protein</fullName>
    </recommendedName>
</protein>
<organism evidence="2 4">
    <name type="scientific">Puccinia graminis f. sp. tritici</name>
    <dbReference type="NCBI Taxonomy" id="56615"/>
    <lineage>
        <taxon>Eukaryota</taxon>
        <taxon>Fungi</taxon>
        <taxon>Dikarya</taxon>
        <taxon>Basidiomycota</taxon>
        <taxon>Pucciniomycotina</taxon>
        <taxon>Pucciniomycetes</taxon>
        <taxon>Pucciniales</taxon>
        <taxon>Pucciniaceae</taxon>
        <taxon>Puccinia</taxon>
    </lineage>
</organism>
<evidence type="ECO:0000313" key="4">
    <source>
        <dbReference type="Proteomes" id="UP000324748"/>
    </source>
</evidence>
<dbReference type="Proteomes" id="UP000325313">
    <property type="component" value="Unassembled WGS sequence"/>
</dbReference>
<proteinExistence type="predicted"/>
<evidence type="ECO:0000313" key="5">
    <source>
        <dbReference type="Proteomes" id="UP000325313"/>
    </source>
</evidence>
<reference evidence="4 5" key="1">
    <citation type="submission" date="2019-05" db="EMBL/GenBank/DDBJ databases">
        <title>Emergence of the Ug99 lineage of the wheat stem rust pathogen through somatic hybridization.</title>
        <authorList>
            <person name="Li F."/>
            <person name="Upadhyaya N.M."/>
            <person name="Sperschneider J."/>
            <person name="Matny O."/>
            <person name="Nguyen-Phuc H."/>
            <person name="Mago R."/>
            <person name="Raley C."/>
            <person name="Miller M.E."/>
            <person name="Silverstein K.A.T."/>
            <person name="Henningsen E."/>
            <person name="Hirsch C.D."/>
            <person name="Visser B."/>
            <person name="Pretorius Z.A."/>
            <person name="Steffenson B.J."/>
            <person name="Schwessinger B."/>
            <person name="Dodds P.N."/>
            <person name="Figueroa M."/>
        </authorList>
    </citation>
    <scope>NUCLEOTIDE SEQUENCE [LARGE SCALE GENOMIC DNA]</scope>
    <source>
        <strain evidence="2">21-0</strain>
        <strain evidence="3 5">Ug99</strain>
    </source>
</reference>
<feature type="signal peptide" evidence="1">
    <location>
        <begin position="1"/>
        <end position="23"/>
    </location>
</feature>
<dbReference type="EMBL" id="VSWC01000067">
    <property type="protein sequence ID" value="KAA1096365.1"/>
    <property type="molecule type" value="Genomic_DNA"/>
</dbReference>